<dbReference type="GO" id="GO:0051539">
    <property type="term" value="F:4 iron, 4 sulfur cluster binding"/>
    <property type="evidence" value="ECO:0007669"/>
    <property type="project" value="UniProtKB-KW"/>
</dbReference>
<keyword evidence="5" id="KW-0732">Signal</keyword>
<dbReference type="GO" id="GO:0016491">
    <property type="term" value="F:oxidoreductase activity"/>
    <property type="evidence" value="ECO:0007669"/>
    <property type="project" value="UniProtKB-KW"/>
</dbReference>
<dbReference type="Proteomes" id="UP000191931">
    <property type="component" value="Unassembled WGS sequence"/>
</dbReference>
<evidence type="ECO:0000256" key="5">
    <source>
        <dbReference type="ARBA" id="ARBA00022729"/>
    </source>
</evidence>
<dbReference type="RefSeq" id="WP_080799132.1">
    <property type="nucleotide sequence ID" value="NZ_LT828540.1"/>
</dbReference>
<keyword evidence="3" id="KW-0500">Molybdenum</keyword>
<dbReference type="NCBIfam" id="NF041783">
    <property type="entry name" value="mnquin_red_QrcB"/>
    <property type="match status" value="1"/>
</dbReference>
<evidence type="ECO:0000259" key="9">
    <source>
        <dbReference type="PROSITE" id="PS51669"/>
    </source>
</evidence>
<dbReference type="GO" id="GO:0043546">
    <property type="term" value="F:molybdopterin cofactor binding"/>
    <property type="evidence" value="ECO:0007669"/>
    <property type="project" value="InterPro"/>
</dbReference>
<keyword evidence="6" id="KW-0560">Oxidoreductase</keyword>
<dbReference type="InterPro" id="IPR006311">
    <property type="entry name" value="TAT_signal"/>
</dbReference>
<dbReference type="InterPro" id="IPR006656">
    <property type="entry name" value="Mopterin_OxRdtase"/>
</dbReference>
<proteinExistence type="inferred from homology"/>
<keyword evidence="8" id="KW-0411">Iron-sulfur</keyword>
<protein>
    <submittedName>
        <fullName evidence="10">Molybdopterin oxidoreductase, molybdopterin-binding subunit</fullName>
    </submittedName>
</protein>
<dbReference type="InterPro" id="IPR050612">
    <property type="entry name" value="Prok_Mopterin_Oxidored"/>
</dbReference>
<feature type="domain" description="4Fe-4S Mo/W bis-MGD-type" evidence="9">
    <location>
        <begin position="50"/>
        <end position="106"/>
    </location>
</feature>
<evidence type="ECO:0000313" key="11">
    <source>
        <dbReference type="Proteomes" id="UP000191931"/>
    </source>
</evidence>
<dbReference type="OrthoDB" id="9757870at2"/>
<dbReference type="Gene3D" id="3.40.50.740">
    <property type="match status" value="1"/>
</dbReference>
<dbReference type="PROSITE" id="PS51318">
    <property type="entry name" value="TAT"/>
    <property type="match status" value="1"/>
</dbReference>
<dbReference type="Pfam" id="PF01568">
    <property type="entry name" value="Molydop_binding"/>
    <property type="match status" value="1"/>
</dbReference>
<evidence type="ECO:0000256" key="6">
    <source>
        <dbReference type="ARBA" id="ARBA00023002"/>
    </source>
</evidence>
<name>A0A1W1H9R1_9BACT</name>
<dbReference type="PANTHER" id="PTHR43742">
    <property type="entry name" value="TRIMETHYLAMINE-N-OXIDE REDUCTASE"/>
    <property type="match status" value="1"/>
</dbReference>
<dbReference type="InterPro" id="IPR006657">
    <property type="entry name" value="MoPterin_dinucl-bd_dom"/>
</dbReference>
<dbReference type="InterPro" id="IPR053557">
    <property type="entry name" value="Molybdopterin-Qrc_component"/>
</dbReference>
<dbReference type="PANTHER" id="PTHR43742:SF9">
    <property type="entry name" value="TETRATHIONATE REDUCTASE SUBUNIT A"/>
    <property type="match status" value="1"/>
</dbReference>
<accession>A0A1W1H9R1</accession>
<dbReference type="SMART" id="SM00926">
    <property type="entry name" value="Molybdop_Fe4S4"/>
    <property type="match status" value="1"/>
</dbReference>
<dbReference type="Gene3D" id="3.40.228.10">
    <property type="entry name" value="Dimethylsulfoxide Reductase, domain 2"/>
    <property type="match status" value="1"/>
</dbReference>
<reference evidence="10 11" key="1">
    <citation type="submission" date="2017-03" db="EMBL/GenBank/DDBJ databases">
        <authorList>
            <person name="Afonso C.L."/>
            <person name="Miller P.J."/>
            <person name="Scott M.A."/>
            <person name="Spackman E."/>
            <person name="Goraichik I."/>
            <person name="Dimitrov K.M."/>
            <person name="Suarez D.L."/>
            <person name="Swayne D.E."/>
        </authorList>
    </citation>
    <scope>NUCLEOTIDE SEQUENCE [LARGE SCALE GENOMIC DNA]</scope>
    <source>
        <strain evidence="10">PRJEB14757</strain>
    </source>
</reference>
<organism evidence="10 11">
    <name type="scientific">Desulfamplus magnetovallimortis</name>
    <dbReference type="NCBI Taxonomy" id="1246637"/>
    <lineage>
        <taxon>Bacteria</taxon>
        <taxon>Pseudomonadati</taxon>
        <taxon>Thermodesulfobacteriota</taxon>
        <taxon>Desulfobacteria</taxon>
        <taxon>Desulfobacterales</taxon>
        <taxon>Desulfobacteraceae</taxon>
        <taxon>Desulfamplus</taxon>
    </lineage>
</organism>
<evidence type="ECO:0000256" key="3">
    <source>
        <dbReference type="ARBA" id="ARBA00022505"/>
    </source>
</evidence>
<evidence type="ECO:0000256" key="2">
    <source>
        <dbReference type="ARBA" id="ARBA00022485"/>
    </source>
</evidence>
<dbReference type="InterPro" id="IPR009010">
    <property type="entry name" value="Asp_de-COase-like_dom_sf"/>
</dbReference>
<dbReference type="AlphaFoldDB" id="A0A1W1H9R1"/>
<dbReference type="GO" id="GO:0046872">
    <property type="term" value="F:metal ion binding"/>
    <property type="evidence" value="ECO:0007669"/>
    <property type="project" value="UniProtKB-KW"/>
</dbReference>
<sequence>MKIDRRSFLGLGLGAAAGVAASPVTWKLTDDLSIWTQNWPWTPVPRDGEVTYDDTVCSLCPGNCGISVRKIAGRAVKIEGRSGYPVNDGGVCLHGISALQYLYDPSRVQAPMVRKGDSWKTVTWEEAITLVAEKTKTLRESGKADAVACITDNNRGTISGLCKRFLMAVGSQNFYTMDTMDKSWEMLISKIHGLNASAGFDIANSDYVLSFGTGFIEGWGSPVSNFIANSSRKERHAKLVQVEYRLSSTAAAADQWIPAKPGTEADLALAICSVMINDNLYDKGCVKKFGKEFDVFAKLVTEKYAPELVTRTTGIDASKIRSIAADFAKAKAPLAIAGRGKGDSAGSLMEFAAVHALNCLSGNINKKGGFWTIAKDEPLTWPSLEMDDVATKGYAKATIGENSSVSKLFEAVNSSENGSPVEMLMVCNANPCYNLHNAKGVQEAVKKIPFVVNISSYMDDTANLADVILPAHMFLEMSQDLYTSSGTTQRVTSLSKPIASPIFDTKHPGEAVIMIAKALEGSIASSFPWETYDECLESVTGEMWSTLSEEGFIDSGSQASEVSAMDFSLFASFKGFTMPEGDKKNYPLTLVQVDHMRLASGTFASSPFAVKTVSDSILKDSDSLVEINPETADQVGVSDGDIAFIETPVGKARVKVNLFDGIMPGVIAMTEGLGHFAGDNHYIGGKGVNVNELIGPVTDPDSGLDAAWGIRARLSRA</sequence>
<gene>
    <name evidence="10" type="ORF">MTBBW1_170009</name>
</gene>
<evidence type="ECO:0000256" key="1">
    <source>
        <dbReference type="ARBA" id="ARBA00010312"/>
    </source>
</evidence>
<evidence type="ECO:0000256" key="7">
    <source>
        <dbReference type="ARBA" id="ARBA00023004"/>
    </source>
</evidence>
<dbReference type="SUPFAM" id="SSF53706">
    <property type="entry name" value="Formate dehydrogenase/DMSO reductase, domains 1-3"/>
    <property type="match status" value="1"/>
</dbReference>
<dbReference type="PROSITE" id="PS51669">
    <property type="entry name" value="4FE4S_MOW_BIS_MGD"/>
    <property type="match status" value="1"/>
</dbReference>
<dbReference type="EMBL" id="FWEV01000079">
    <property type="protein sequence ID" value="SLM29169.1"/>
    <property type="molecule type" value="Genomic_DNA"/>
</dbReference>
<keyword evidence="2" id="KW-0004">4Fe-4S</keyword>
<dbReference type="InterPro" id="IPR006963">
    <property type="entry name" value="Mopterin_OxRdtase_4Fe-4S_dom"/>
</dbReference>
<dbReference type="STRING" id="1246637.MTBBW1_170009"/>
<evidence type="ECO:0000256" key="8">
    <source>
        <dbReference type="ARBA" id="ARBA00023014"/>
    </source>
</evidence>
<dbReference type="Pfam" id="PF00384">
    <property type="entry name" value="Molybdopterin"/>
    <property type="match status" value="1"/>
</dbReference>
<dbReference type="SUPFAM" id="SSF50692">
    <property type="entry name" value="ADC-like"/>
    <property type="match status" value="1"/>
</dbReference>
<keyword evidence="11" id="KW-1185">Reference proteome</keyword>
<evidence type="ECO:0000313" key="10">
    <source>
        <dbReference type="EMBL" id="SLM29169.1"/>
    </source>
</evidence>
<dbReference type="Gene3D" id="2.20.25.90">
    <property type="entry name" value="ADC-like domains"/>
    <property type="match status" value="1"/>
</dbReference>
<dbReference type="Gene3D" id="3.30.2070.10">
    <property type="entry name" value="Formate dehydrogenase/DMSO reductase"/>
    <property type="match status" value="1"/>
</dbReference>
<dbReference type="Pfam" id="PF04879">
    <property type="entry name" value="Molybdop_Fe4S4"/>
    <property type="match status" value="1"/>
</dbReference>
<keyword evidence="4" id="KW-0479">Metal-binding</keyword>
<evidence type="ECO:0000256" key="4">
    <source>
        <dbReference type="ARBA" id="ARBA00022723"/>
    </source>
</evidence>
<comment type="similarity">
    <text evidence="1">Belongs to the prokaryotic molybdopterin-containing oxidoreductase family.</text>
</comment>
<dbReference type="Gene3D" id="2.40.40.20">
    <property type="match status" value="1"/>
</dbReference>
<keyword evidence="7" id="KW-0408">Iron</keyword>